<proteinExistence type="predicted"/>
<comment type="caution">
    <text evidence="1">The sequence shown here is derived from an EMBL/GenBank/DDBJ whole genome shotgun (WGS) entry which is preliminary data.</text>
</comment>
<dbReference type="Proteomes" id="UP001165064">
    <property type="component" value="Unassembled WGS sequence"/>
</dbReference>
<gene>
    <name evidence="1" type="ORF">Amon02_001192200</name>
</gene>
<name>A0ACB5U8F8_AMBMO</name>
<sequence>MQVNGNLGSTPNYSGAYNCPASYLAPMKQAFGVPDEVYEGEVLDFSWLGGISDYDFYQPGRFWEVLGKQKGEQEALVHNVASHVVAADEHIRDRVYAYFSKANKVIGELIKKEVDATLNSSGKSSPRL</sequence>
<evidence type="ECO:0000313" key="2">
    <source>
        <dbReference type="Proteomes" id="UP001165064"/>
    </source>
</evidence>
<evidence type="ECO:0000313" key="1">
    <source>
        <dbReference type="EMBL" id="GMF03814.1"/>
    </source>
</evidence>
<dbReference type="EMBL" id="BSXS01013287">
    <property type="protein sequence ID" value="GMF03814.1"/>
    <property type="molecule type" value="Genomic_DNA"/>
</dbReference>
<organism evidence="1 2">
    <name type="scientific">Ambrosiozyma monospora</name>
    <name type="common">Yeast</name>
    <name type="synonym">Endomycopsis monosporus</name>
    <dbReference type="NCBI Taxonomy" id="43982"/>
    <lineage>
        <taxon>Eukaryota</taxon>
        <taxon>Fungi</taxon>
        <taxon>Dikarya</taxon>
        <taxon>Ascomycota</taxon>
        <taxon>Saccharomycotina</taxon>
        <taxon>Pichiomycetes</taxon>
        <taxon>Pichiales</taxon>
        <taxon>Pichiaceae</taxon>
        <taxon>Ambrosiozyma</taxon>
    </lineage>
</organism>
<reference evidence="1" key="1">
    <citation type="submission" date="2023-04" db="EMBL/GenBank/DDBJ databases">
        <title>Ambrosiozyma monospora NBRC 10751.</title>
        <authorList>
            <person name="Ichikawa N."/>
            <person name="Sato H."/>
            <person name="Tonouchi N."/>
        </authorList>
    </citation>
    <scope>NUCLEOTIDE SEQUENCE</scope>
    <source>
        <strain evidence="1">NBRC 10751</strain>
    </source>
</reference>
<accession>A0ACB5U8F8</accession>
<protein>
    <submittedName>
        <fullName evidence="1">Unnamed protein product</fullName>
    </submittedName>
</protein>
<keyword evidence="2" id="KW-1185">Reference proteome</keyword>